<gene>
    <name evidence="1" type="ORF">CLV43_114209</name>
</gene>
<dbReference type="RefSeq" id="WP_170156196.1">
    <property type="nucleotide sequence ID" value="NZ_PVTF01000014.1"/>
</dbReference>
<evidence type="ECO:0000313" key="2">
    <source>
        <dbReference type="Proteomes" id="UP000239494"/>
    </source>
</evidence>
<keyword evidence="2" id="KW-1185">Reference proteome</keyword>
<protein>
    <recommendedName>
        <fullName evidence="3">Homeodomain-like domain-containing protein</fullName>
    </recommendedName>
</protein>
<evidence type="ECO:0008006" key="3">
    <source>
        <dbReference type="Google" id="ProtNLM"/>
    </source>
</evidence>
<dbReference type="EMBL" id="PVTF01000014">
    <property type="protein sequence ID" value="PRY35291.1"/>
    <property type="molecule type" value="Genomic_DNA"/>
</dbReference>
<organism evidence="1 2">
    <name type="scientific">Umezawaea tangerina</name>
    <dbReference type="NCBI Taxonomy" id="84725"/>
    <lineage>
        <taxon>Bacteria</taxon>
        <taxon>Bacillati</taxon>
        <taxon>Actinomycetota</taxon>
        <taxon>Actinomycetes</taxon>
        <taxon>Pseudonocardiales</taxon>
        <taxon>Pseudonocardiaceae</taxon>
        <taxon>Umezawaea</taxon>
    </lineage>
</organism>
<sequence>MTRATPITGPSRVAIAELIGRLAAAGLDDPTIAARLGIKPRQVAGIRKDFGIEPGHRP</sequence>
<dbReference type="AlphaFoldDB" id="A0A2T0SPE3"/>
<comment type="caution">
    <text evidence="1">The sequence shown here is derived from an EMBL/GenBank/DDBJ whole genome shotgun (WGS) entry which is preliminary data.</text>
</comment>
<proteinExistence type="predicted"/>
<evidence type="ECO:0000313" key="1">
    <source>
        <dbReference type="EMBL" id="PRY35291.1"/>
    </source>
</evidence>
<reference evidence="1 2" key="1">
    <citation type="submission" date="2018-03" db="EMBL/GenBank/DDBJ databases">
        <title>Genomic Encyclopedia of Archaeal and Bacterial Type Strains, Phase II (KMG-II): from individual species to whole genera.</title>
        <authorList>
            <person name="Goeker M."/>
        </authorList>
    </citation>
    <scope>NUCLEOTIDE SEQUENCE [LARGE SCALE GENOMIC DNA]</scope>
    <source>
        <strain evidence="1 2">DSM 44720</strain>
    </source>
</reference>
<dbReference type="Proteomes" id="UP000239494">
    <property type="component" value="Unassembled WGS sequence"/>
</dbReference>
<accession>A0A2T0SPE3</accession>
<name>A0A2T0SPE3_9PSEU</name>